<dbReference type="EMBL" id="KZ155790">
    <property type="protein sequence ID" value="OUS45310.1"/>
    <property type="molecule type" value="Genomic_DNA"/>
</dbReference>
<gene>
    <name evidence="1" type="ORF">BE221DRAFT_76979</name>
</gene>
<dbReference type="AlphaFoldDB" id="A0A1Y5I6X8"/>
<sequence length="251" mass="26514">MCGFSTQRQLCVDAPDANDLDAFKYYASLCAHSSSSETNAACARLDTEAASETASAGPFSASQDSISGTRAKTALTIGILRLRMFSSARLNVSADLDASSGSKVTQSVDETSSPMTEASLATCSIDTARAPAAFTPDASASKEIVARMSSEGRITTDFAGASATSCNTAPPTSAAVVCPQDISSSGNVGSRCEPTRWETIFVRRSETVCGSDDVEEAAAEVDFAFFFFLLFFPNMNPSSHRRKYPSWISHP</sequence>
<protein>
    <submittedName>
        <fullName evidence="1">Cell wall surface anchor family protein</fullName>
    </submittedName>
</protein>
<dbReference type="Proteomes" id="UP000195557">
    <property type="component" value="Unassembled WGS sequence"/>
</dbReference>
<proteinExistence type="predicted"/>
<name>A0A1Y5I6X8_OSTTA</name>
<accession>A0A1Y5I6X8</accession>
<evidence type="ECO:0000313" key="1">
    <source>
        <dbReference type="EMBL" id="OUS45310.1"/>
    </source>
</evidence>
<organism evidence="1">
    <name type="scientific">Ostreococcus tauri</name>
    <name type="common">Marine green alga</name>
    <dbReference type="NCBI Taxonomy" id="70448"/>
    <lineage>
        <taxon>Eukaryota</taxon>
        <taxon>Viridiplantae</taxon>
        <taxon>Chlorophyta</taxon>
        <taxon>Mamiellophyceae</taxon>
        <taxon>Mamiellales</taxon>
        <taxon>Bathycoccaceae</taxon>
        <taxon>Ostreococcus</taxon>
    </lineage>
</organism>
<reference evidence="1" key="1">
    <citation type="submission" date="2017-04" db="EMBL/GenBank/DDBJ databases">
        <title>Population genomics of picophytoplankton unveils novel chromosome hypervariability.</title>
        <authorList>
            <consortium name="DOE Joint Genome Institute"/>
            <person name="Blanc-Mathieu R."/>
            <person name="Krasovec M."/>
            <person name="Hebrard M."/>
            <person name="Yau S."/>
            <person name="Desgranges E."/>
            <person name="Martin J."/>
            <person name="Schackwitz W."/>
            <person name="Kuo A."/>
            <person name="Salin G."/>
            <person name="Donnadieu C."/>
            <person name="Desdevises Y."/>
            <person name="Sanchez-Ferandin S."/>
            <person name="Moreau H."/>
            <person name="Rivals E."/>
            <person name="Grigoriev I.V."/>
            <person name="Grimsley N."/>
            <person name="Eyre-Walker A."/>
            <person name="Piganeau G."/>
        </authorList>
    </citation>
    <scope>NUCLEOTIDE SEQUENCE [LARGE SCALE GENOMIC DNA]</scope>
    <source>
        <strain evidence="1">RCC 1115</strain>
    </source>
</reference>